<dbReference type="InterPro" id="IPR020904">
    <property type="entry name" value="Sc_DH/Rdtase_CS"/>
</dbReference>
<dbReference type="SUPFAM" id="SSF51735">
    <property type="entry name" value="NAD(P)-binding Rossmann-fold domains"/>
    <property type="match status" value="1"/>
</dbReference>
<comment type="caution">
    <text evidence="4">The sequence shown here is derived from an EMBL/GenBank/DDBJ whole genome shotgun (WGS) entry which is preliminary data.</text>
</comment>
<evidence type="ECO:0000256" key="3">
    <source>
        <dbReference type="RuleBase" id="RU000363"/>
    </source>
</evidence>
<dbReference type="GO" id="GO:0016020">
    <property type="term" value="C:membrane"/>
    <property type="evidence" value="ECO:0007669"/>
    <property type="project" value="TreeGrafter"/>
</dbReference>
<comment type="similarity">
    <text evidence="1 3">Belongs to the short-chain dehydrogenases/reductases (SDR) family.</text>
</comment>
<dbReference type="PROSITE" id="PS00061">
    <property type="entry name" value="ADH_SHORT"/>
    <property type="match status" value="1"/>
</dbReference>
<dbReference type="Gene3D" id="3.40.50.720">
    <property type="entry name" value="NAD(P)-binding Rossmann-like Domain"/>
    <property type="match status" value="1"/>
</dbReference>
<dbReference type="EMBL" id="JACXWD010000021">
    <property type="protein sequence ID" value="MBD3868075.1"/>
    <property type="molecule type" value="Genomic_DNA"/>
</dbReference>
<dbReference type="GO" id="GO:0016491">
    <property type="term" value="F:oxidoreductase activity"/>
    <property type="evidence" value="ECO:0007669"/>
    <property type="project" value="UniProtKB-KW"/>
</dbReference>
<dbReference type="PRINTS" id="PR00080">
    <property type="entry name" value="SDRFAMILY"/>
</dbReference>
<evidence type="ECO:0000313" key="4">
    <source>
        <dbReference type="EMBL" id="MBD3868075.1"/>
    </source>
</evidence>
<keyword evidence="2" id="KW-0560">Oxidoreductase</keyword>
<dbReference type="AlphaFoldDB" id="A0A8J6Y6F8"/>
<dbReference type="CDD" id="cd05233">
    <property type="entry name" value="SDR_c"/>
    <property type="match status" value="1"/>
</dbReference>
<dbReference type="PANTHER" id="PTHR44196:SF1">
    <property type="entry name" value="DEHYDROGENASE_REDUCTASE SDR FAMILY MEMBER 7B"/>
    <property type="match status" value="1"/>
</dbReference>
<evidence type="ECO:0000256" key="2">
    <source>
        <dbReference type="ARBA" id="ARBA00023002"/>
    </source>
</evidence>
<evidence type="ECO:0000256" key="1">
    <source>
        <dbReference type="ARBA" id="ARBA00006484"/>
    </source>
</evidence>
<accession>A0A8J6Y6F8</accession>
<proteinExistence type="inferred from homology"/>
<dbReference type="InterPro" id="IPR002347">
    <property type="entry name" value="SDR_fam"/>
</dbReference>
<sequence length="261" mass="28271">MAFDLHGKNVLVTGASEGIGLATAKRFVELDANVWALARNRERLEALSAELGGPPRLVPVTADVSDGPAMETVTGRILSELGVPDVIVANAGISLDARFENTTDEDLESVYQVNVFGLVRSIRPFLPAMKERGSGRIIFVSSVIGKRGIPNYTAYSGSKFALHGMAEALRPELTGTGVKVGIVCPSSTESELRQRMKRIGPQQSDSRIRRHSAESVAGAIVKMVRTGKREMVLSFEGKLMNWINRISPGLMDRILAKVLVE</sequence>
<name>A0A8J6Y6F8_9BACT</name>
<gene>
    <name evidence="4" type="ORF">IFK94_08115</name>
</gene>
<reference evidence="4 5" key="1">
    <citation type="submission" date="2020-08" db="EMBL/GenBank/DDBJ databases">
        <title>Acidobacteriota in marine sediments use diverse sulfur dissimilation pathways.</title>
        <authorList>
            <person name="Wasmund K."/>
        </authorList>
    </citation>
    <scope>NUCLEOTIDE SEQUENCE [LARGE SCALE GENOMIC DNA]</scope>
    <source>
        <strain evidence="4">MAG AM4</strain>
    </source>
</reference>
<organism evidence="4 5">
    <name type="scientific">Candidatus Polarisedimenticola svalbardensis</name>
    <dbReference type="NCBI Taxonomy" id="2886004"/>
    <lineage>
        <taxon>Bacteria</taxon>
        <taxon>Pseudomonadati</taxon>
        <taxon>Acidobacteriota</taxon>
        <taxon>Candidatus Polarisedimenticolia</taxon>
        <taxon>Candidatus Polarisedimenticolales</taxon>
        <taxon>Candidatus Polarisedimenticolaceae</taxon>
        <taxon>Candidatus Polarisedimenticola</taxon>
    </lineage>
</organism>
<dbReference type="PANTHER" id="PTHR44196">
    <property type="entry name" value="DEHYDROGENASE/REDUCTASE SDR FAMILY MEMBER 7B"/>
    <property type="match status" value="1"/>
</dbReference>
<dbReference type="Proteomes" id="UP000648239">
    <property type="component" value="Unassembled WGS sequence"/>
</dbReference>
<protein>
    <submittedName>
        <fullName evidence="4">SDR family NAD(P)-dependent oxidoreductase</fullName>
    </submittedName>
</protein>
<dbReference type="Pfam" id="PF00106">
    <property type="entry name" value="adh_short"/>
    <property type="match status" value="1"/>
</dbReference>
<evidence type="ECO:0000313" key="5">
    <source>
        <dbReference type="Proteomes" id="UP000648239"/>
    </source>
</evidence>
<dbReference type="InterPro" id="IPR036291">
    <property type="entry name" value="NAD(P)-bd_dom_sf"/>
</dbReference>
<dbReference type="PRINTS" id="PR00081">
    <property type="entry name" value="GDHRDH"/>
</dbReference>